<name>A0A2T0B1K5_9CLOT</name>
<gene>
    <name evidence="2" type="ORF">CLLI_22360</name>
</gene>
<dbReference type="InterPro" id="IPR046028">
    <property type="entry name" value="DUF5986"/>
</dbReference>
<dbReference type="RefSeq" id="WP_106064292.1">
    <property type="nucleotide sequence ID" value="NZ_PVXO01000060.1"/>
</dbReference>
<comment type="caution">
    <text evidence="2">The sequence shown here is derived from an EMBL/GenBank/DDBJ whole genome shotgun (WGS) entry which is preliminary data.</text>
</comment>
<evidence type="ECO:0000313" key="2">
    <source>
        <dbReference type="EMBL" id="PRR77672.1"/>
    </source>
</evidence>
<feature type="region of interest" description="Disordered" evidence="1">
    <location>
        <begin position="216"/>
        <end position="259"/>
    </location>
</feature>
<protein>
    <submittedName>
        <fullName evidence="2">Uncharacterized protein</fullName>
    </submittedName>
</protein>
<proteinExistence type="predicted"/>
<reference evidence="2 3" key="1">
    <citation type="submission" date="2018-03" db="EMBL/GenBank/DDBJ databases">
        <title>Genome sequence of Clostridium liquoris DSM 100320.</title>
        <authorList>
            <person name="Poehlein A."/>
            <person name="Daniel R."/>
        </authorList>
    </citation>
    <scope>NUCLEOTIDE SEQUENCE [LARGE SCALE GENOMIC DNA]</scope>
    <source>
        <strain evidence="2 3">DSM 100320</strain>
    </source>
</reference>
<keyword evidence="3" id="KW-1185">Reference proteome</keyword>
<dbReference type="AlphaFoldDB" id="A0A2T0B1K5"/>
<dbReference type="Pfam" id="PF19448">
    <property type="entry name" value="DUF5986"/>
    <property type="match status" value="1"/>
</dbReference>
<evidence type="ECO:0000313" key="3">
    <source>
        <dbReference type="Proteomes" id="UP000239706"/>
    </source>
</evidence>
<sequence length="259" mass="30183">MLKSSIPKDVLAERYVRLVIKAINDSKEQQYQELNGRGFNINNGRYQDRWNYLFHNIEVLFSDKPFKCYEICRSALWGFVAIYNLGSKILYIILKKDRFNTIKNDHESMYHYVKVLNSINSNKPFITISKPKQISLFPTKEPSSEHIFDDLESMLSDIKDEIKWCVDILFTENANGVDSISGNLATYDLDIFKTYNWNKYIVPTITEISDTKEGGIVKSDKNPPIELKIRKGKPREYKEQDMVAKKEKDDRGKKNTDGN</sequence>
<organism evidence="2 3">
    <name type="scientific">Clostridium liquoris</name>
    <dbReference type="NCBI Taxonomy" id="1289519"/>
    <lineage>
        <taxon>Bacteria</taxon>
        <taxon>Bacillati</taxon>
        <taxon>Bacillota</taxon>
        <taxon>Clostridia</taxon>
        <taxon>Eubacteriales</taxon>
        <taxon>Clostridiaceae</taxon>
        <taxon>Clostridium</taxon>
    </lineage>
</organism>
<dbReference type="Proteomes" id="UP000239706">
    <property type="component" value="Unassembled WGS sequence"/>
</dbReference>
<dbReference type="EMBL" id="PVXO01000060">
    <property type="protein sequence ID" value="PRR77672.1"/>
    <property type="molecule type" value="Genomic_DNA"/>
</dbReference>
<evidence type="ECO:0000256" key="1">
    <source>
        <dbReference type="SAM" id="MobiDB-lite"/>
    </source>
</evidence>
<dbReference type="OrthoDB" id="2661847at2"/>
<accession>A0A2T0B1K5</accession>